<organism evidence="3 4">
    <name type="scientific">Sodiomyces alkalinus (strain CBS 110278 / VKM F-3762 / F11)</name>
    <name type="common">Alkaliphilic filamentous fungus</name>
    <dbReference type="NCBI Taxonomy" id="1314773"/>
    <lineage>
        <taxon>Eukaryota</taxon>
        <taxon>Fungi</taxon>
        <taxon>Dikarya</taxon>
        <taxon>Ascomycota</taxon>
        <taxon>Pezizomycotina</taxon>
        <taxon>Sordariomycetes</taxon>
        <taxon>Hypocreomycetidae</taxon>
        <taxon>Glomerellales</taxon>
        <taxon>Plectosphaerellaceae</taxon>
        <taxon>Sodiomyces</taxon>
    </lineage>
</organism>
<dbReference type="RefSeq" id="XP_028470062.1">
    <property type="nucleotide sequence ID" value="XM_028610166.1"/>
</dbReference>
<dbReference type="STRING" id="1314773.A0A3N2Q6C0"/>
<gene>
    <name evidence="3" type="ORF">SODALDRAFT_326439</name>
</gene>
<feature type="transmembrane region" description="Helical" evidence="2">
    <location>
        <begin position="70"/>
        <end position="94"/>
    </location>
</feature>
<dbReference type="EMBL" id="ML119051">
    <property type="protein sequence ID" value="ROT42256.1"/>
    <property type="molecule type" value="Genomic_DNA"/>
</dbReference>
<keyword evidence="2" id="KW-0472">Membrane</keyword>
<dbReference type="Proteomes" id="UP000272025">
    <property type="component" value="Unassembled WGS sequence"/>
</dbReference>
<evidence type="ECO:0000256" key="1">
    <source>
        <dbReference type="SAM" id="MobiDB-lite"/>
    </source>
</evidence>
<dbReference type="OrthoDB" id="419711at2759"/>
<evidence type="ECO:0008006" key="5">
    <source>
        <dbReference type="Google" id="ProtNLM"/>
    </source>
</evidence>
<name>A0A3N2Q6C0_SODAK</name>
<evidence type="ECO:0000313" key="3">
    <source>
        <dbReference type="EMBL" id="ROT42256.1"/>
    </source>
</evidence>
<feature type="transmembrane region" description="Helical" evidence="2">
    <location>
        <begin position="181"/>
        <end position="199"/>
    </location>
</feature>
<dbReference type="GO" id="GO:0016020">
    <property type="term" value="C:membrane"/>
    <property type="evidence" value="ECO:0007669"/>
    <property type="project" value="TreeGrafter"/>
</dbReference>
<sequence length="288" mass="32256">MSSWLDGFRFGKDPWDPSHRFETSWLLSPWLLFAFRALFCLFIFTSRFFIIGWTCTHAEEGGCYDIVISFAYFTVLTFWGLGFYFAFAALHTFTYARTGRPLLDAFPRPLQALHALFYSSIAVLPIIVTVVYWAVLWGPDSSFASVFAAYSSHAQHSANLAMALFEILIPRTAHAQLLPVHMLWLIVLLALYLALAYLFHAIHGFYPYFFLDPEANGRGILVGFIFGIAVGCLVVFGLVKGLIWIRQRLTEGVLRMDGKFARASASGPDSSAEMGAAHRNGKVEPQAA</sequence>
<accession>A0A3N2Q6C0</accession>
<keyword evidence="4" id="KW-1185">Reference proteome</keyword>
<dbReference type="PANTHER" id="PTHR12242:SF1">
    <property type="entry name" value="MYND-TYPE DOMAIN-CONTAINING PROTEIN"/>
    <property type="match status" value="1"/>
</dbReference>
<feature type="transmembrane region" description="Helical" evidence="2">
    <location>
        <begin position="115"/>
        <end position="135"/>
    </location>
</feature>
<keyword evidence="2" id="KW-0812">Transmembrane</keyword>
<dbReference type="PANTHER" id="PTHR12242">
    <property type="entry name" value="OS02G0130600 PROTEIN-RELATED"/>
    <property type="match status" value="1"/>
</dbReference>
<evidence type="ECO:0000256" key="2">
    <source>
        <dbReference type="SAM" id="Phobius"/>
    </source>
</evidence>
<dbReference type="AlphaFoldDB" id="A0A3N2Q6C0"/>
<proteinExistence type="predicted"/>
<dbReference type="GeneID" id="39578644"/>
<reference evidence="3 4" key="1">
    <citation type="journal article" date="2018" name="Mol. Ecol.">
        <title>The obligate alkalophilic soda-lake fungus Sodiomyces alkalinus has shifted to a protein diet.</title>
        <authorList>
            <person name="Grum-Grzhimaylo A.A."/>
            <person name="Falkoski D.L."/>
            <person name="van den Heuvel J."/>
            <person name="Valero-Jimenez C.A."/>
            <person name="Min B."/>
            <person name="Choi I.G."/>
            <person name="Lipzen A."/>
            <person name="Daum C.G."/>
            <person name="Aanen D.K."/>
            <person name="Tsang A."/>
            <person name="Henrissat B."/>
            <person name="Bilanenko E.N."/>
            <person name="de Vries R.P."/>
            <person name="van Kan J.A.L."/>
            <person name="Grigoriev I.V."/>
            <person name="Debets A.J.M."/>
        </authorList>
    </citation>
    <scope>NUCLEOTIDE SEQUENCE [LARGE SCALE GENOMIC DNA]</scope>
    <source>
        <strain evidence="3 4">F11</strain>
    </source>
</reference>
<feature type="transmembrane region" description="Helical" evidence="2">
    <location>
        <begin position="219"/>
        <end position="239"/>
    </location>
</feature>
<feature type="region of interest" description="Disordered" evidence="1">
    <location>
        <begin position="264"/>
        <end position="288"/>
    </location>
</feature>
<keyword evidence="2" id="KW-1133">Transmembrane helix</keyword>
<protein>
    <recommendedName>
        <fullName evidence="5">FAR-17a/AIG1-like protein</fullName>
    </recommendedName>
</protein>
<evidence type="ECO:0000313" key="4">
    <source>
        <dbReference type="Proteomes" id="UP000272025"/>
    </source>
</evidence>
<feature type="transmembrane region" description="Helical" evidence="2">
    <location>
        <begin position="30"/>
        <end position="50"/>
    </location>
</feature>